<evidence type="ECO:0000256" key="4">
    <source>
        <dbReference type="ARBA" id="ARBA00022840"/>
    </source>
</evidence>
<dbReference type="InterPro" id="IPR000719">
    <property type="entry name" value="Prot_kinase_dom"/>
</dbReference>
<comment type="caution">
    <text evidence="6">The sequence shown here is derived from an EMBL/GenBank/DDBJ whole genome shotgun (WGS) entry which is preliminary data.</text>
</comment>
<organism evidence="6 7">
    <name type="scientific">Mesorhabditis spiculigera</name>
    <dbReference type="NCBI Taxonomy" id="96644"/>
    <lineage>
        <taxon>Eukaryota</taxon>
        <taxon>Metazoa</taxon>
        <taxon>Ecdysozoa</taxon>
        <taxon>Nematoda</taxon>
        <taxon>Chromadorea</taxon>
        <taxon>Rhabditida</taxon>
        <taxon>Rhabditina</taxon>
        <taxon>Rhabditomorpha</taxon>
        <taxon>Rhabditoidea</taxon>
        <taxon>Rhabditidae</taxon>
        <taxon>Mesorhabditinae</taxon>
        <taxon>Mesorhabditis</taxon>
    </lineage>
</organism>
<dbReference type="InterPro" id="IPR051681">
    <property type="entry name" value="Ser/Thr_Kinases-Pseudokinases"/>
</dbReference>
<keyword evidence="3" id="KW-0418">Kinase</keyword>
<dbReference type="GO" id="GO:0005524">
    <property type="term" value="F:ATP binding"/>
    <property type="evidence" value="ECO:0007669"/>
    <property type="project" value="UniProtKB-KW"/>
</dbReference>
<dbReference type="GO" id="GO:0004674">
    <property type="term" value="F:protein serine/threonine kinase activity"/>
    <property type="evidence" value="ECO:0007669"/>
    <property type="project" value="TreeGrafter"/>
</dbReference>
<gene>
    <name evidence="6" type="ORF">MSPICULIGERA_LOCUS1014</name>
</gene>
<dbReference type="EMBL" id="CATQJA010000243">
    <property type="protein sequence ID" value="CAJ0558540.1"/>
    <property type="molecule type" value="Genomic_DNA"/>
</dbReference>
<accession>A0AA36FTS6</accession>
<dbReference type="Gene3D" id="1.10.510.10">
    <property type="entry name" value="Transferase(Phosphotransferase) domain 1"/>
    <property type="match status" value="1"/>
</dbReference>
<dbReference type="PANTHER" id="PTHR44329:SF288">
    <property type="entry name" value="MITOGEN-ACTIVATED PROTEIN KINASE KINASE KINASE 20"/>
    <property type="match status" value="1"/>
</dbReference>
<dbReference type="InterPro" id="IPR001245">
    <property type="entry name" value="Ser-Thr/Tyr_kinase_cat_dom"/>
</dbReference>
<dbReference type="PANTHER" id="PTHR44329">
    <property type="entry name" value="SERINE/THREONINE-PROTEIN KINASE TNNI3K-RELATED"/>
    <property type="match status" value="1"/>
</dbReference>
<sequence>MAGGTEAWMAPEAYMHRQYSEASDIWSFGIVLWELLTRKVPFEGYESVFVAYSVATMGLRPPISKEWPDMLKSILQSCWQDTASERPKFTEVLKQLNELKVDLAREEREEQVGLISEIAGIIRQNQIIADPAELEQFRRMYEELSSSQPKKVGR</sequence>
<keyword evidence="4" id="KW-0067">ATP-binding</keyword>
<evidence type="ECO:0000313" key="7">
    <source>
        <dbReference type="Proteomes" id="UP001177023"/>
    </source>
</evidence>
<name>A0AA36FTS6_9BILA</name>
<dbReference type="Proteomes" id="UP001177023">
    <property type="component" value="Unassembled WGS sequence"/>
</dbReference>
<evidence type="ECO:0000256" key="2">
    <source>
        <dbReference type="ARBA" id="ARBA00022741"/>
    </source>
</evidence>
<evidence type="ECO:0000259" key="5">
    <source>
        <dbReference type="PROSITE" id="PS50011"/>
    </source>
</evidence>
<keyword evidence="2" id="KW-0547">Nucleotide-binding</keyword>
<dbReference type="SUPFAM" id="SSF56112">
    <property type="entry name" value="Protein kinase-like (PK-like)"/>
    <property type="match status" value="1"/>
</dbReference>
<reference evidence="6" key="1">
    <citation type="submission" date="2023-06" db="EMBL/GenBank/DDBJ databases">
        <authorList>
            <person name="Delattre M."/>
        </authorList>
    </citation>
    <scope>NUCLEOTIDE SEQUENCE</scope>
    <source>
        <strain evidence="6">AF72</strain>
    </source>
</reference>
<dbReference type="PROSITE" id="PS50011">
    <property type="entry name" value="PROTEIN_KINASE_DOM"/>
    <property type="match status" value="1"/>
</dbReference>
<keyword evidence="1" id="KW-0808">Transferase</keyword>
<dbReference type="InterPro" id="IPR011009">
    <property type="entry name" value="Kinase-like_dom_sf"/>
</dbReference>
<proteinExistence type="predicted"/>
<evidence type="ECO:0000256" key="3">
    <source>
        <dbReference type="ARBA" id="ARBA00022777"/>
    </source>
</evidence>
<evidence type="ECO:0000313" key="6">
    <source>
        <dbReference type="EMBL" id="CAJ0558540.1"/>
    </source>
</evidence>
<protein>
    <recommendedName>
        <fullName evidence="5">Protein kinase domain-containing protein</fullName>
    </recommendedName>
</protein>
<evidence type="ECO:0000256" key="1">
    <source>
        <dbReference type="ARBA" id="ARBA00022679"/>
    </source>
</evidence>
<feature type="non-terminal residue" evidence="6">
    <location>
        <position position="154"/>
    </location>
</feature>
<feature type="domain" description="Protein kinase" evidence="5">
    <location>
        <begin position="1"/>
        <end position="99"/>
    </location>
</feature>
<keyword evidence="7" id="KW-1185">Reference proteome</keyword>
<dbReference type="Pfam" id="PF07714">
    <property type="entry name" value="PK_Tyr_Ser-Thr"/>
    <property type="match status" value="1"/>
</dbReference>
<dbReference type="AlphaFoldDB" id="A0AA36FTS6"/>